<dbReference type="OrthoDB" id="1493705at2"/>
<name>A0A068SZA3_NEOGA</name>
<dbReference type="EMBL" id="HG938353">
    <property type="protein sequence ID" value="CDN50480.1"/>
    <property type="molecule type" value="Genomic_DNA"/>
</dbReference>
<proteinExistence type="predicted"/>
<keyword evidence="3" id="KW-1185">Reference proteome</keyword>
<protein>
    <recommendedName>
        <fullName evidence="1">DUF6680 domain-containing protein</fullName>
    </recommendedName>
</protein>
<gene>
    <name evidence="2" type="ORF">RG540_CH43380</name>
</gene>
<accession>A0A068SZA3</accession>
<dbReference type="RefSeq" id="WP_155414685.1">
    <property type="nucleotide sequence ID" value="NZ_HG938353.1"/>
</dbReference>
<dbReference type="Pfam" id="PF20385">
    <property type="entry name" value="DUF6680"/>
    <property type="match status" value="1"/>
</dbReference>
<evidence type="ECO:0000259" key="1">
    <source>
        <dbReference type="Pfam" id="PF20385"/>
    </source>
</evidence>
<dbReference type="AlphaFoldDB" id="A0A068SZA3"/>
<dbReference type="Proteomes" id="UP000028181">
    <property type="component" value="Chromosome I"/>
</dbReference>
<reference evidence="3" key="1">
    <citation type="journal article" date="2014" name="BMC Genomics">
        <title>Genome sequencing of two Neorhizobium galegae strains reveals a noeT gene responsible for the unusual acetylation of the nodulation factors.</title>
        <authorList>
            <person name="Osterman J."/>
            <person name="Marsh J."/>
            <person name="Laine P.K."/>
            <person name="Zeng Z."/>
            <person name="Alatalo E."/>
            <person name="Sullivan J.T."/>
            <person name="Young J.P."/>
            <person name="Thomas-Oates J."/>
            <person name="Paulin L."/>
            <person name="Lindstrom K."/>
        </authorList>
    </citation>
    <scope>NUCLEOTIDE SEQUENCE [LARGE SCALE GENOMIC DNA]</scope>
    <source>
        <strain evidence="3">HAMBI 540</strain>
    </source>
</reference>
<evidence type="ECO:0000313" key="2">
    <source>
        <dbReference type="EMBL" id="CDN50480.1"/>
    </source>
</evidence>
<evidence type="ECO:0000313" key="3">
    <source>
        <dbReference type="Proteomes" id="UP000028181"/>
    </source>
</evidence>
<dbReference type="GeneID" id="43447809"/>
<dbReference type="HOGENOM" id="CLU_091260_1_0_5"/>
<dbReference type="InterPro" id="IPR046502">
    <property type="entry name" value="DUF6680"/>
</dbReference>
<sequence length="180" mass="20179">MSTSDWMIILATLAGPILAIQVQKFLERGRENRNRRLQIFRTLMATRAASVSPAHVEALNSIALEFYGRKRSSKAVVEAWKHYLDHLSQDNANLAIWGQKRVDLFIDLLHKMAPTVGYEFSKVEISREIYSPKAHEELEAHQHIIREGIVRILSGGAALPVEIHHGPQGGGEILPSPPHP</sequence>
<dbReference type="KEGG" id="ngg:RG540_CH43380"/>
<organism evidence="2 3">
    <name type="scientific">Neorhizobium galegae bv. orientalis str. HAMBI 540</name>
    <dbReference type="NCBI Taxonomy" id="1028800"/>
    <lineage>
        <taxon>Bacteria</taxon>
        <taxon>Pseudomonadati</taxon>
        <taxon>Pseudomonadota</taxon>
        <taxon>Alphaproteobacteria</taxon>
        <taxon>Hyphomicrobiales</taxon>
        <taxon>Rhizobiaceae</taxon>
        <taxon>Rhizobium/Agrobacterium group</taxon>
        <taxon>Neorhizobium</taxon>
    </lineage>
</organism>
<feature type="domain" description="DUF6680" evidence="1">
    <location>
        <begin position="1"/>
        <end position="165"/>
    </location>
</feature>
<dbReference type="eggNOG" id="ENOG5032SS7">
    <property type="taxonomic scope" value="Bacteria"/>
</dbReference>